<feature type="transmembrane region" description="Helical" evidence="1">
    <location>
        <begin position="402"/>
        <end position="422"/>
    </location>
</feature>
<gene>
    <name evidence="4" type="ORF">J2W49_001574</name>
</gene>
<feature type="transmembrane region" description="Helical" evidence="1">
    <location>
        <begin position="35"/>
        <end position="54"/>
    </location>
</feature>
<keyword evidence="1" id="KW-0472">Membrane</keyword>
<name>A0ABU1WKP4_9BURK</name>
<keyword evidence="5" id="KW-1185">Reference proteome</keyword>
<dbReference type="Pfam" id="PF02308">
    <property type="entry name" value="MgtC"/>
    <property type="match status" value="1"/>
</dbReference>
<sequence length="423" mass="43475">MSDLARAATVLSVALGCGLLIGVERERRKGDGPGRAFAGLRTFAVACLMGATTALTRIDGLVVTGAALVAALGVVAYWNDRSDDPGVTTEVALLLTYLIGVLCASSLTLAAGLAVGLTALLAGREKLHRFARHWLRPGEVRDGILLAALVLMALPLAPDRPLWGEVLNPHTILQLLALLLAVQSLAHLCRRLLQARHAVALSALASGFVSSTATIATMGLAVREGRSGARLMAGGGLLSCVPTLLLLLLVASAVRPAWLAVLWLPALAGVALALAWGWWLVRGGVNVAAMAPESAPQKATTHPDDKPGDRMFSLRGAAAVAALLSGIQAMVHALQLWQGEAGLVVGALLGALVDLHSALSAVFASAAPRADGAALQALMLALVVHAGSKSVTAGVAGGWRYLAWLAPGLWVHTLMTVALIALG</sequence>
<feature type="transmembrane region" description="Helical" evidence="1">
    <location>
        <begin position="312"/>
        <end position="331"/>
    </location>
</feature>
<feature type="transmembrane region" description="Helical" evidence="1">
    <location>
        <begin position="91"/>
        <end position="122"/>
    </location>
</feature>
<dbReference type="PANTHER" id="PTHR39084">
    <property type="entry name" value="MEMBRANE PROTEIN-RELATED"/>
    <property type="match status" value="1"/>
</dbReference>
<feature type="domain" description="MgtC/SapB/SrpB/YhiD N-terminal" evidence="2">
    <location>
        <begin position="11"/>
        <end position="129"/>
    </location>
</feature>
<dbReference type="Proteomes" id="UP001265700">
    <property type="component" value="Unassembled WGS sequence"/>
</dbReference>
<evidence type="ECO:0000313" key="5">
    <source>
        <dbReference type="Proteomes" id="UP001265700"/>
    </source>
</evidence>
<accession>A0ABU1WKP4</accession>
<dbReference type="Pfam" id="PF13194">
    <property type="entry name" value="DUF4010"/>
    <property type="match status" value="1"/>
</dbReference>
<evidence type="ECO:0000259" key="2">
    <source>
        <dbReference type="Pfam" id="PF02308"/>
    </source>
</evidence>
<dbReference type="InterPro" id="IPR049177">
    <property type="entry name" value="MgtC_SapB_SrpB_YhiD_N"/>
</dbReference>
<comment type="caution">
    <text evidence="4">The sequence shown here is derived from an EMBL/GenBank/DDBJ whole genome shotgun (WGS) entry which is preliminary data.</text>
</comment>
<evidence type="ECO:0000256" key="1">
    <source>
        <dbReference type="SAM" id="Phobius"/>
    </source>
</evidence>
<dbReference type="PROSITE" id="PS51257">
    <property type="entry name" value="PROKAR_LIPOPROTEIN"/>
    <property type="match status" value="1"/>
</dbReference>
<dbReference type="EMBL" id="JAVDWU010000003">
    <property type="protein sequence ID" value="MDR7149619.1"/>
    <property type="molecule type" value="Genomic_DNA"/>
</dbReference>
<proteinExistence type="predicted"/>
<dbReference type="RefSeq" id="WP_310313981.1">
    <property type="nucleotide sequence ID" value="NZ_JAVDWU010000003.1"/>
</dbReference>
<dbReference type="InterPro" id="IPR025105">
    <property type="entry name" value="DUF4010"/>
</dbReference>
<reference evidence="4 5" key="1">
    <citation type="submission" date="2023-07" db="EMBL/GenBank/DDBJ databases">
        <title>Sorghum-associated microbial communities from plants grown in Nebraska, USA.</title>
        <authorList>
            <person name="Schachtman D."/>
        </authorList>
    </citation>
    <scope>NUCLEOTIDE SEQUENCE [LARGE SCALE GENOMIC DNA]</scope>
    <source>
        <strain evidence="4 5">4249</strain>
    </source>
</reference>
<organism evidence="4 5">
    <name type="scientific">Hydrogenophaga palleronii</name>
    <dbReference type="NCBI Taxonomy" id="65655"/>
    <lineage>
        <taxon>Bacteria</taxon>
        <taxon>Pseudomonadati</taxon>
        <taxon>Pseudomonadota</taxon>
        <taxon>Betaproteobacteria</taxon>
        <taxon>Burkholderiales</taxon>
        <taxon>Comamonadaceae</taxon>
        <taxon>Hydrogenophaga</taxon>
    </lineage>
</organism>
<protein>
    <submittedName>
        <fullName evidence="4">Uncharacterized membrane protein (DUF4010 family)</fullName>
    </submittedName>
</protein>
<feature type="transmembrane region" description="Helical" evidence="1">
    <location>
        <begin position="228"/>
        <end position="250"/>
    </location>
</feature>
<feature type="domain" description="DUF4010" evidence="3">
    <location>
        <begin position="179"/>
        <end position="397"/>
    </location>
</feature>
<dbReference type="PANTHER" id="PTHR39084:SF1">
    <property type="entry name" value="DUF4010 DOMAIN-CONTAINING PROTEIN"/>
    <property type="match status" value="1"/>
</dbReference>
<keyword evidence="1" id="KW-1133">Transmembrane helix</keyword>
<keyword evidence="1" id="KW-0812">Transmembrane</keyword>
<feature type="transmembrane region" description="Helical" evidence="1">
    <location>
        <begin position="343"/>
        <end position="367"/>
    </location>
</feature>
<feature type="transmembrane region" description="Helical" evidence="1">
    <location>
        <begin position="257"/>
        <end position="279"/>
    </location>
</feature>
<evidence type="ECO:0000313" key="4">
    <source>
        <dbReference type="EMBL" id="MDR7149619.1"/>
    </source>
</evidence>
<feature type="transmembrane region" description="Helical" evidence="1">
    <location>
        <begin position="201"/>
        <end position="222"/>
    </location>
</feature>
<evidence type="ECO:0000259" key="3">
    <source>
        <dbReference type="Pfam" id="PF13194"/>
    </source>
</evidence>
<feature type="transmembrane region" description="Helical" evidence="1">
    <location>
        <begin position="170"/>
        <end position="189"/>
    </location>
</feature>
<feature type="transmembrane region" description="Helical" evidence="1">
    <location>
        <begin position="373"/>
        <end position="395"/>
    </location>
</feature>
<feature type="transmembrane region" description="Helical" evidence="1">
    <location>
        <begin position="61"/>
        <end position="79"/>
    </location>
</feature>